<keyword evidence="1" id="KW-0596">Phosphopantetheine</keyword>
<dbReference type="OrthoDB" id="4490964at2"/>
<evidence type="ECO:0000256" key="3">
    <source>
        <dbReference type="SAM" id="MobiDB-lite"/>
    </source>
</evidence>
<dbReference type="InterPro" id="IPR036291">
    <property type="entry name" value="NAD(P)-bd_dom_sf"/>
</dbReference>
<dbReference type="KEGG" id="ngv:CDO52_02310"/>
<reference evidence="5 6" key="1">
    <citation type="submission" date="2017-08" db="EMBL/GenBank/DDBJ databases">
        <title>The complete genome sequence of Nocardiopsis gilva YIM 90087.</title>
        <authorList>
            <person name="Yin M."/>
            <person name="Tang S."/>
        </authorList>
    </citation>
    <scope>NUCLEOTIDE SEQUENCE [LARGE SCALE GENOMIC DNA]</scope>
    <source>
        <strain evidence="5 6">YIM 90087</strain>
    </source>
</reference>
<evidence type="ECO:0000256" key="2">
    <source>
        <dbReference type="ARBA" id="ARBA00022553"/>
    </source>
</evidence>
<dbReference type="InterPro" id="IPR013968">
    <property type="entry name" value="PKS_KR"/>
</dbReference>
<dbReference type="AlphaFoldDB" id="A0A223S0Y6"/>
<proteinExistence type="predicted"/>
<dbReference type="PANTHER" id="PTHR43775:SF37">
    <property type="entry name" value="SI:DKEY-61P9.11"/>
    <property type="match status" value="1"/>
</dbReference>
<feature type="domain" description="Ketoreductase" evidence="4">
    <location>
        <begin position="211"/>
        <end position="428"/>
    </location>
</feature>
<evidence type="ECO:0000256" key="1">
    <source>
        <dbReference type="ARBA" id="ARBA00022450"/>
    </source>
</evidence>
<accession>A0A223S0Y6</accession>
<evidence type="ECO:0000259" key="4">
    <source>
        <dbReference type="SMART" id="SM00822"/>
    </source>
</evidence>
<protein>
    <recommendedName>
        <fullName evidence="4">Ketoreductase domain-containing protein</fullName>
    </recommendedName>
</protein>
<organism evidence="5 6">
    <name type="scientific">Nocardiopsis gilva YIM 90087</name>
    <dbReference type="NCBI Taxonomy" id="1235441"/>
    <lineage>
        <taxon>Bacteria</taxon>
        <taxon>Bacillati</taxon>
        <taxon>Actinomycetota</taxon>
        <taxon>Actinomycetes</taxon>
        <taxon>Streptosporangiales</taxon>
        <taxon>Nocardiopsidaceae</taxon>
        <taxon>Nocardiopsis</taxon>
    </lineage>
</organism>
<evidence type="ECO:0000313" key="5">
    <source>
        <dbReference type="EMBL" id="ASU81776.1"/>
    </source>
</evidence>
<dbReference type="SMART" id="SM00822">
    <property type="entry name" value="PKS_KR"/>
    <property type="match status" value="1"/>
</dbReference>
<keyword evidence="6" id="KW-1185">Reference proteome</keyword>
<gene>
    <name evidence="5" type="ORF">CDO52_02310</name>
</gene>
<dbReference type="GO" id="GO:0005737">
    <property type="term" value="C:cytoplasm"/>
    <property type="evidence" value="ECO:0007669"/>
    <property type="project" value="TreeGrafter"/>
</dbReference>
<name>A0A223S0Y6_9ACTN</name>
<sequence>MTEVHNLAFVDTPQSPGDRRPLAAVPHRSVVLTDDPELAGLVPGGDTEVAVWGTDLAPANVPDTVADLGFRPAHLRALLRLDRGAEPTAARALHDLTFAALQGLHARLESVVVLVVGGVVDGPDGVVPRPETGLFAGLLRSAARELPDAWCATVLAGDLPAGDALSLMAAESTRRQGWWTVAYSGGRRWELAMRAQEPSRPPALPALGDDAVVVAVGGGRGITTHCLRALIRPGRGPHVYLLGRTAPPAGPTAPPPPLADFLRERRVTRGQARTADLVAEHRALVRAAELRATLDRLGDRARYIACDVVDPAAVAAAVESVLARHGGVDLLLFSAGEVASAALPGKAPADFRRVRDTKLIGYANLKRALAACPPRIWCNFSSMSALVGVAGDTDYASGSDFLLTAAWWANQREGRDEYSIAWPAWAEVGMAADPAVTAALRRQGVEVGLHPDDGAAVFRRLLEAGTHPATALVSAETQEREPVGARPW</sequence>
<dbReference type="GO" id="GO:0071770">
    <property type="term" value="P:DIM/DIP cell wall layer assembly"/>
    <property type="evidence" value="ECO:0007669"/>
    <property type="project" value="TreeGrafter"/>
</dbReference>
<dbReference type="GO" id="GO:0006633">
    <property type="term" value="P:fatty acid biosynthetic process"/>
    <property type="evidence" value="ECO:0007669"/>
    <property type="project" value="TreeGrafter"/>
</dbReference>
<dbReference type="PANTHER" id="PTHR43775">
    <property type="entry name" value="FATTY ACID SYNTHASE"/>
    <property type="match status" value="1"/>
</dbReference>
<dbReference type="EMBL" id="CP022753">
    <property type="protein sequence ID" value="ASU81776.1"/>
    <property type="molecule type" value="Genomic_DNA"/>
</dbReference>
<feature type="region of interest" description="Disordered" evidence="3">
    <location>
        <begin position="1"/>
        <end position="21"/>
    </location>
</feature>
<dbReference type="RefSeq" id="WP_094932182.1">
    <property type="nucleotide sequence ID" value="NZ_CP022753.1"/>
</dbReference>
<dbReference type="GO" id="GO:0005886">
    <property type="term" value="C:plasma membrane"/>
    <property type="evidence" value="ECO:0007669"/>
    <property type="project" value="TreeGrafter"/>
</dbReference>
<dbReference type="Gene3D" id="3.40.50.720">
    <property type="entry name" value="NAD(P)-binding Rossmann-like Domain"/>
    <property type="match status" value="1"/>
</dbReference>
<dbReference type="Pfam" id="PF08659">
    <property type="entry name" value="KR"/>
    <property type="match status" value="1"/>
</dbReference>
<dbReference type="SUPFAM" id="SSF51735">
    <property type="entry name" value="NAD(P)-binding Rossmann-fold domains"/>
    <property type="match status" value="1"/>
</dbReference>
<dbReference type="InterPro" id="IPR057326">
    <property type="entry name" value="KR_dom"/>
</dbReference>
<dbReference type="GO" id="GO:0004312">
    <property type="term" value="F:fatty acid synthase activity"/>
    <property type="evidence" value="ECO:0007669"/>
    <property type="project" value="TreeGrafter"/>
</dbReference>
<evidence type="ECO:0000313" key="6">
    <source>
        <dbReference type="Proteomes" id="UP000215005"/>
    </source>
</evidence>
<keyword evidence="2" id="KW-0597">Phosphoprotein</keyword>
<dbReference type="InterPro" id="IPR050091">
    <property type="entry name" value="PKS_NRPS_Biosynth_Enz"/>
</dbReference>
<dbReference type="Proteomes" id="UP000215005">
    <property type="component" value="Chromosome"/>
</dbReference>